<comment type="caution">
    <text evidence="1">The sequence shown here is derived from an EMBL/GenBank/DDBJ whole genome shotgun (WGS) entry which is preliminary data.</text>
</comment>
<reference evidence="1 2" key="1">
    <citation type="journal article" date="2022" name="Hortic Res">
        <title>A haplotype resolved chromosomal level avocado genome allows analysis of novel avocado genes.</title>
        <authorList>
            <person name="Nath O."/>
            <person name="Fletcher S.J."/>
            <person name="Hayward A."/>
            <person name="Shaw L.M."/>
            <person name="Masouleh A.K."/>
            <person name="Furtado A."/>
            <person name="Henry R.J."/>
            <person name="Mitter N."/>
        </authorList>
    </citation>
    <scope>NUCLEOTIDE SEQUENCE [LARGE SCALE GENOMIC DNA]</scope>
    <source>
        <strain evidence="2">cv. Hass</strain>
    </source>
</reference>
<accession>A0ACC2K984</accession>
<evidence type="ECO:0000313" key="1">
    <source>
        <dbReference type="EMBL" id="KAJ8617522.1"/>
    </source>
</evidence>
<gene>
    <name evidence="1" type="ORF">MRB53_013708</name>
</gene>
<protein>
    <submittedName>
        <fullName evidence="1">Uncharacterized protein</fullName>
    </submittedName>
</protein>
<organism evidence="1 2">
    <name type="scientific">Persea americana</name>
    <name type="common">Avocado</name>
    <dbReference type="NCBI Taxonomy" id="3435"/>
    <lineage>
        <taxon>Eukaryota</taxon>
        <taxon>Viridiplantae</taxon>
        <taxon>Streptophyta</taxon>
        <taxon>Embryophyta</taxon>
        <taxon>Tracheophyta</taxon>
        <taxon>Spermatophyta</taxon>
        <taxon>Magnoliopsida</taxon>
        <taxon>Magnoliidae</taxon>
        <taxon>Laurales</taxon>
        <taxon>Lauraceae</taxon>
        <taxon>Persea</taxon>
    </lineage>
</organism>
<proteinExistence type="predicted"/>
<dbReference type="Proteomes" id="UP001234297">
    <property type="component" value="Chromosome 4"/>
</dbReference>
<sequence>MRRNREDETKRRSPRLLQRRREHHRPSPPVAKKKRKKRKERESRNPNTIASPSPPATSSSSDDESITGQHVVILRSSSCATVPCPTTTRASPASHRKSTELPEQGSSKGQQNLFLRGRSKGQRNRSSGRTTTVVAINMSHFDVVTMGPPKPILEVSEAFRSDTDALKLNLAVRSYRTEELKLYVLDVVKKAEKLMLEKGENVEYPPIEGLTAFNKITAELFLGTDHPVIQQKRVGFNVVLFHYFPEK</sequence>
<keyword evidence="2" id="KW-1185">Reference proteome</keyword>
<name>A0ACC2K984_PERAE</name>
<evidence type="ECO:0000313" key="2">
    <source>
        <dbReference type="Proteomes" id="UP001234297"/>
    </source>
</evidence>
<dbReference type="EMBL" id="CM056812">
    <property type="protein sequence ID" value="KAJ8617522.1"/>
    <property type="molecule type" value="Genomic_DNA"/>
</dbReference>